<dbReference type="CDD" id="cd00614">
    <property type="entry name" value="CGS_like"/>
    <property type="match status" value="1"/>
</dbReference>
<evidence type="ECO:0000256" key="3">
    <source>
        <dbReference type="ARBA" id="ARBA00012222"/>
    </source>
</evidence>
<dbReference type="PANTHER" id="PTHR11808:SF80">
    <property type="entry name" value="CYSTATHIONINE GAMMA-LYASE"/>
    <property type="match status" value="1"/>
</dbReference>
<dbReference type="GO" id="GO:0030170">
    <property type="term" value="F:pyridoxal phosphate binding"/>
    <property type="evidence" value="ECO:0007669"/>
    <property type="project" value="InterPro"/>
</dbReference>
<dbReference type="PIRSF" id="PIRSF001434">
    <property type="entry name" value="CGS"/>
    <property type="match status" value="1"/>
</dbReference>
<comment type="catalytic activity">
    <reaction evidence="7">
        <text>L-methionine + H2O = methanethiol + 2-oxobutanoate + NH4(+)</text>
        <dbReference type="Rhea" id="RHEA:23800"/>
        <dbReference type="ChEBI" id="CHEBI:15377"/>
        <dbReference type="ChEBI" id="CHEBI:16007"/>
        <dbReference type="ChEBI" id="CHEBI:16763"/>
        <dbReference type="ChEBI" id="CHEBI:28938"/>
        <dbReference type="ChEBI" id="CHEBI:57844"/>
        <dbReference type="EC" id="4.4.1.11"/>
    </reaction>
</comment>
<dbReference type="PROSITE" id="PS00868">
    <property type="entry name" value="CYS_MET_METAB_PP"/>
    <property type="match status" value="1"/>
</dbReference>
<dbReference type="Gene3D" id="3.40.640.10">
    <property type="entry name" value="Type I PLP-dependent aspartate aminotransferase-like (Major domain)"/>
    <property type="match status" value="1"/>
</dbReference>
<dbReference type="EMBL" id="CQAW01000008">
    <property type="protein sequence ID" value="CNH67533.1"/>
    <property type="molecule type" value="Genomic_DNA"/>
</dbReference>
<dbReference type="NCBIfam" id="NF005695">
    <property type="entry name" value="PRK07503.1"/>
    <property type="match status" value="1"/>
</dbReference>
<dbReference type="FunFam" id="3.90.1150.10:FF:000033">
    <property type="entry name" value="Cystathionine gamma-synthase"/>
    <property type="match status" value="1"/>
</dbReference>
<evidence type="ECO:0000256" key="7">
    <source>
        <dbReference type="ARBA" id="ARBA00049180"/>
    </source>
</evidence>
<dbReference type="InterPro" id="IPR015422">
    <property type="entry name" value="PyrdxlP-dep_Trfase_small"/>
</dbReference>
<evidence type="ECO:0000256" key="5">
    <source>
        <dbReference type="ARBA" id="ARBA00022898"/>
    </source>
</evidence>
<organism evidence="10 11">
    <name type="scientific">Yersinia thracica</name>
    <dbReference type="NCBI Taxonomy" id="2890319"/>
    <lineage>
        <taxon>Bacteria</taxon>
        <taxon>Pseudomonadati</taxon>
        <taxon>Pseudomonadota</taxon>
        <taxon>Gammaproteobacteria</taxon>
        <taxon>Enterobacterales</taxon>
        <taxon>Yersiniaceae</taxon>
        <taxon>Yersinia</taxon>
    </lineage>
</organism>
<dbReference type="NCBIfam" id="TIGR01328">
    <property type="entry name" value="met_gam_lyase"/>
    <property type="match status" value="1"/>
</dbReference>
<evidence type="ECO:0000256" key="9">
    <source>
        <dbReference type="RuleBase" id="RU362118"/>
    </source>
</evidence>
<evidence type="ECO:0000256" key="1">
    <source>
        <dbReference type="ARBA" id="ARBA00001933"/>
    </source>
</evidence>
<keyword evidence="5 8" id="KW-0663">Pyridoxal phosphate</keyword>
<dbReference type="PANTHER" id="PTHR11808">
    <property type="entry name" value="TRANS-SULFURATION ENZYME FAMILY MEMBER"/>
    <property type="match status" value="1"/>
</dbReference>
<dbReference type="GO" id="GO:0009086">
    <property type="term" value="P:methionine biosynthetic process"/>
    <property type="evidence" value="ECO:0007669"/>
    <property type="project" value="UniProtKB-ARBA"/>
</dbReference>
<protein>
    <recommendedName>
        <fullName evidence="4">L-methionine gamma-lyase</fullName>
        <ecNumber evidence="3">4.4.1.11</ecNumber>
    </recommendedName>
</protein>
<proteinExistence type="inferred from homology"/>
<evidence type="ECO:0000256" key="6">
    <source>
        <dbReference type="ARBA" id="ARBA00023239"/>
    </source>
</evidence>
<dbReference type="InterPro" id="IPR000277">
    <property type="entry name" value="Cys/Met-Metab_PyrdxlP-dep_enz"/>
</dbReference>
<evidence type="ECO:0000256" key="2">
    <source>
        <dbReference type="ARBA" id="ARBA00008667"/>
    </source>
</evidence>
<dbReference type="Gene3D" id="3.90.1150.10">
    <property type="entry name" value="Aspartate Aminotransferase, domain 1"/>
    <property type="match status" value="1"/>
</dbReference>
<dbReference type="Proteomes" id="UP000041882">
    <property type="component" value="Unassembled WGS sequence"/>
</dbReference>
<feature type="modified residue" description="N6-(pyridoxal phosphate)lysine" evidence="8">
    <location>
        <position position="210"/>
    </location>
</feature>
<keyword evidence="6 10" id="KW-0456">Lyase</keyword>
<accession>A0A0T9PIP5</accession>
<keyword evidence="10" id="KW-0808">Transferase</keyword>
<dbReference type="FunFam" id="3.40.640.10:FF:000046">
    <property type="entry name" value="Cystathionine gamma-lyase"/>
    <property type="match status" value="1"/>
</dbReference>
<dbReference type="GO" id="GO:0005737">
    <property type="term" value="C:cytoplasm"/>
    <property type="evidence" value="ECO:0007669"/>
    <property type="project" value="TreeGrafter"/>
</dbReference>
<dbReference type="AlphaFoldDB" id="A0A0T9PIP5"/>
<keyword evidence="11" id="KW-1185">Reference proteome</keyword>
<gene>
    <name evidence="10" type="primary">metB_2</name>
    <name evidence="10" type="ORF">ERS008472_02031</name>
</gene>
<sequence length="408" mass="44349">MSMQSAKSFSTQAIHYGYHPQEHLGALSPPVYMSSTFTFPSAEYGGACFAGTEKGYFYSRISNPTLDLLERRIAILEGGEAAVSFSSGMGAITACCWTFLKPGDEIIVDQTIYGCTYAYFHHGLARFGVKITHVDLTDSRKLAAAISEQTRLVYCETPANPNMRIVDIAALSQITRANDALFIVDNTYCTPYLQTPLALGADIVVHTATKYLGGHGDLLAGLVVTRKNLADQIRLVGLKDMNGAVLSAQDAALILRGMKTLAVRMERHCASAQTIAEKLSQHPLVEQIYYPGLPNFPQHELVKRQMTGAGGMIAFELRGGMAAGIAFLNALQLIYRAVSLGDCETLAQHPASMTHSSYTPEERRHHLISDGLIRLSVGLEDVEDLLNDLLQALEVAKTIHGNAELIAD</sequence>
<dbReference type="RefSeq" id="WP_050114049.1">
    <property type="nucleotide sequence ID" value="NZ_CQAW01000008.1"/>
</dbReference>
<name>A0A0T9PIP5_9GAMM</name>
<reference evidence="11" key="1">
    <citation type="submission" date="2015-03" db="EMBL/GenBank/DDBJ databases">
        <authorList>
            <consortium name="Pathogen Informatics"/>
            <person name="Murphy D."/>
        </authorList>
    </citation>
    <scope>NUCLEOTIDE SEQUENCE [LARGE SCALE GENOMIC DNA]</scope>
    <source>
        <strain evidence="11">IP6945</strain>
    </source>
</reference>
<dbReference type="InterPro" id="IPR015421">
    <property type="entry name" value="PyrdxlP-dep_Trfase_major"/>
</dbReference>
<dbReference type="InterPro" id="IPR015424">
    <property type="entry name" value="PyrdxlP-dep_Trfase"/>
</dbReference>
<comment type="cofactor">
    <cofactor evidence="1 9">
        <name>pyridoxal 5'-phosphate</name>
        <dbReference type="ChEBI" id="CHEBI:597326"/>
    </cofactor>
</comment>
<dbReference type="SUPFAM" id="SSF53383">
    <property type="entry name" value="PLP-dependent transferases"/>
    <property type="match status" value="1"/>
</dbReference>
<dbReference type="GO" id="GO:0016740">
    <property type="term" value="F:transferase activity"/>
    <property type="evidence" value="ECO:0007669"/>
    <property type="project" value="UniProtKB-KW"/>
</dbReference>
<dbReference type="GO" id="GO:0018826">
    <property type="term" value="F:methionine gamma-lyase activity"/>
    <property type="evidence" value="ECO:0007669"/>
    <property type="project" value="UniProtKB-EC"/>
</dbReference>
<evidence type="ECO:0000313" key="11">
    <source>
        <dbReference type="Proteomes" id="UP000041882"/>
    </source>
</evidence>
<evidence type="ECO:0000256" key="4">
    <source>
        <dbReference type="ARBA" id="ARBA00019040"/>
    </source>
</evidence>
<dbReference type="InterPro" id="IPR006237">
    <property type="entry name" value="L-Met_gamma_lys"/>
</dbReference>
<dbReference type="EC" id="4.4.1.11" evidence="3"/>
<evidence type="ECO:0000313" key="10">
    <source>
        <dbReference type="EMBL" id="CNH67533.1"/>
    </source>
</evidence>
<dbReference type="InterPro" id="IPR054542">
    <property type="entry name" value="Cys_met_metab_PP"/>
</dbReference>
<evidence type="ECO:0000256" key="8">
    <source>
        <dbReference type="PIRSR" id="PIRSR001434-2"/>
    </source>
</evidence>
<dbReference type="Pfam" id="PF01053">
    <property type="entry name" value="Cys_Met_Meta_PP"/>
    <property type="match status" value="1"/>
</dbReference>
<comment type="similarity">
    <text evidence="2">Belongs to the trans-sulfuration enzymes family. L-methionine gamma-lyase subfamily.</text>
</comment>
<dbReference type="GO" id="GO:0019346">
    <property type="term" value="P:transsulfuration"/>
    <property type="evidence" value="ECO:0007669"/>
    <property type="project" value="InterPro"/>
</dbReference>